<keyword evidence="3" id="KW-1185">Reference proteome</keyword>
<protein>
    <recommendedName>
        <fullName evidence="1">PilZ domain-containing protein</fullName>
    </recommendedName>
</protein>
<comment type="caution">
    <text evidence="2">The sequence shown here is derived from an EMBL/GenBank/DDBJ whole genome shotgun (WGS) entry which is preliminary data.</text>
</comment>
<organism evidence="2 3">
    <name type="scientific">Chromatium okenii</name>
    <dbReference type="NCBI Taxonomy" id="61644"/>
    <lineage>
        <taxon>Bacteria</taxon>
        <taxon>Pseudomonadati</taxon>
        <taxon>Pseudomonadota</taxon>
        <taxon>Gammaproteobacteria</taxon>
        <taxon>Chromatiales</taxon>
        <taxon>Chromatiaceae</taxon>
        <taxon>Chromatium</taxon>
    </lineage>
</organism>
<name>A0A2S7XS45_9GAMM</name>
<evidence type="ECO:0000259" key="1">
    <source>
        <dbReference type="Pfam" id="PF07238"/>
    </source>
</evidence>
<gene>
    <name evidence="2" type="ORF">CXB77_06805</name>
</gene>
<dbReference type="AlphaFoldDB" id="A0A2S7XS45"/>
<evidence type="ECO:0000313" key="3">
    <source>
        <dbReference type="Proteomes" id="UP000239936"/>
    </source>
</evidence>
<dbReference type="Proteomes" id="UP000239936">
    <property type="component" value="Unassembled WGS sequence"/>
</dbReference>
<dbReference type="GO" id="GO:0035438">
    <property type="term" value="F:cyclic-di-GMP binding"/>
    <property type="evidence" value="ECO:0007669"/>
    <property type="project" value="InterPro"/>
</dbReference>
<dbReference type="OrthoDB" id="6198906at2"/>
<dbReference type="Gene3D" id="2.40.10.220">
    <property type="entry name" value="predicted glycosyltransferase like domains"/>
    <property type="match status" value="1"/>
</dbReference>
<sequence>MKPSEFDNRRQYPRKRLEGCEVQLKPIDGSLNNMAPCSYGSLSRDISDGGMRIWTDQLYSITTRLLVSFENNAQAEWSSVTTRVGVVMWVSPDSTEGHYLIGIKFGDEDEIDDTPPW</sequence>
<proteinExistence type="predicted"/>
<dbReference type="RefSeq" id="WP_105073296.1">
    <property type="nucleotide sequence ID" value="NZ_JAFLKP010000409.1"/>
</dbReference>
<feature type="domain" description="PilZ" evidence="1">
    <location>
        <begin position="8"/>
        <end position="110"/>
    </location>
</feature>
<dbReference type="Pfam" id="PF07238">
    <property type="entry name" value="PilZ"/>
    <property type="match status" value="1"/>
</dbReference>
<evidence type="ECO:0000313" key="2">
    <source>
        <dbReference type="EMBL" id="PQJ96535.1"/>
    </source>
</evidence>
<dbReference type="EMBL" id="PPGH01000034">
    <property type="protein sequence ID" value="PQJ96535.1"/>
    <property type="molecule type" value="Genomic_DNA"/>
</dbReference>
<reference evidence="2 3" key="1">
    <citation type="submission" date="2018-01" db="EMBL/GenBank/DDBJ databases">
        <title>The complete genome sequence of Chromatium okenii LaCa, a purple sulfur bacterium with a turbulent life.</title>
        <authorList>
            <person name="Luedin S.M."/>
            <person name="Liechti N."/>
            <person name="Storelli N."/>
            <person name="Danza F."/>
            <person name="Wittwer M."/>
            <person name="Pothier J.F."/>
            <person name="Tonolla M.A."/>
        </authorList>
    </citation>
    <scope>NUCLEOTIDE SEQUENCE [LARGE SCALE GENOMIC DNA]</scope>
    <source>
        <strain evidence="2 3">LaCa</strain>
    </source>
</reference>
<dbReference type="InterPro" id="IPR009875">
    <property type="entry name" value="PilZ_domain"/>
</dbReference>
<accession>A0A2S7XS45</accession>